<protein>
    <submittedName>
        <fullName evidence="2">Uncharacterized protein</fullName>
    </submittedName>
</protein>
<feature type="compositionally biased region" description="Low complexity" evidence="1">
    <location>
        <begin position="110"/>
        <end position="124"/>
    </location>
</feature>
<sequence>VAAAAAAANTSSSPCGTLGSINSTHSASSSSGSSSSGAVITFHCAGSGQAGIGSSSDTVDGIVLSDGVGTSNSNQLIGSPSNNGFGSGSGRVVGYGSSSAAGGGGGGSGANSPRLPTNTLTSTSTTTDALSSLAASPTDACSIRSNPSAASLLLTTATMAAAEAAAAQVAANNNAGLCSTGATLSPLATTQIIRRPSITMCVCVVVWRNFWWSCSKGARTVCMALF</sequence>
<feature type="non-terminal residue" evidence="2">
    <location>
        <position position="1"/>
    </location>
</feature>
<evidence type="ECO:0000313" key="2">
    <source>
        <dbReference type="EMBL" id="JAC05750.1"/>
    </source>
</evidence>
<evidence type="ECO:0000256" key="1">
    <source>
        <dbReference type="SAM" id="MobiDB-lite"/>
    </source>
</evidence>
<dbReference type="EMBL" id="GAMC01000806">
    <property type="protein sequence ID" value="JAC05750.1"/>
    <property type="molecule type" value="mRNA"/>
</dbReference>
<accession>W8CE51</accession>
<feature type="region of interest" description="Disordered" evidence="1">
    <location>
        <begin position="97"/>
        <end position="124"/>
    </location>
</feature>
<proteinExistence type="evidence at transcript level"/>
<organism evidence="2">
    <name type="scientific">Ceratitis capitata</name>
    <name type="common">Mediterranean fruit fly</name>
    <name type="synonym">Tephritis capitata</name>
    <dbReference type="NCBI Taxonomy" id="7213"/>
    <lineage>
        <taxon>Eukaryota</taxon>
        <taxon>Metazoa</taxon>
        <taxon>Ecdysozoa</taxon>
        <taxon>Arthropoda</taxon>
        <taxon>Hexapoda</taxon>
        <taxon>Insecta</taxon>
        <taxon>Pterygota</taxon>
        <taxon>Neoptera</taxon>
        <taxon>Endopterygota</taxon>
        <taxon>Diptera</taxon>
        <taxon>Brachycera</taxon>
        <taxon>Muscomorpha</taxon>
        <taxon>Tephritoidea</taxon>
        <taxon>Tephritidae</taxon>
        <taxon>Ceratitis</taxon>
        <taxon>Ceratitis</taxon>
    </lineage>
</organism>
<name>W8CE51_CERCA</name>
<reference evidence="2" key="1">
    <citation type="submission" date="2013-07" db="EMBL/GenBank/DDBJ databases">
        <authorList>
            <person name="Geib S."/>
        </authorList>
    </citation>
    <scope>NUCLEOTIDE SEQUENCE</scope>
</reference>
<reference evidence="2" key="2">
    <citation type="journal article" date="2014" name="BMC Genomics">
        <title>A genomic perspective to assessing quality of mass-reared SIT flies used in Mediterranean fruit fly (Ceratitis capitata) eradication in California.</title>
        <authorList>
            <person name="Calla B."/>
            <person name="Hall B."/>
            <person name="Hou S."/>
            <person name="Geib S.M."/>
        </authorList>
    </citation>
    <scope>NUCLEOTIDE SEQUENCE</scope>
</reference>
<dbReference type="AlphaFoldDB" id="W8CE51"/>
<dbReference type="OrthoDB" id="3365224at2759"/>